<proteinExistence type="predicted"/>
<keyword evidence="2" id="KW-1185">Reference proteome</keyword>
<sequence>MKLTTITPLAMAAATTATTFKPPHIRPMVPTVTTFNVSDFQAYSVIQDPTWSFIHFYISVSTLSPRTFCTGFTITPSSHTIGSIARTNCTEPSVSFSLTRTEDKGAELEVLHALAPPGPGLMNGAFKIPADWFKEESGERLSESFVGPQSFFVEDLELVEAIWGGSPRA</sequence>
<name>A0AAV9GQQ7_9PEZI</name>
<organism evidence="1 2">
    <name type="scientific">Podospora aff. communis PSN243</name>
    <dbReference type="NCBI Taxonomy" id="3040156"/>
    <lineage>
        <taxon>Eukaryota</taxon>
        <taxon>Fungi</taxon>
        <taxon>Dikarya</taxon>
        <taxon>Ascomycota</taxon>
        <taxon>Pezizomycotina</taxon>
        <taxon>Sordariomycetes</taxon>
        <taxon>Sordariomycetidae</taxon>
        <taxon>Sordariales</taxon>
        <taxon>Podosporaceae</taxon>
        <taxon>Podospora</taxon>
    </lineage>
</organism>
<dbReference type="EMBL" id="MU865932">
    <property type="protein sequence ID" value="KAK4450587.1"/>
    <property type="molecule type" value="Genomic_DNA"/>
</dbReference>
<dbReference type="AlphaFoldDB" id="A0AAV9GQQ7"/>
<evidence type="ECO:0000313" key="1">
    <source>
        <dbReference type="EMBL" id="KAK4450587.1"/>
    </source>
</evidence>
<protein>
    <submittedName>
        <fullName evidence="1">Uncharacterized protein</fullName>
    </submittedName>
</protein>
<reference evidence="1" key="2">
    <citation type="submission" date="2023-05" db="EMBL/GenBank/DDBJ databases">
        <authorList>
            <consortium name="Lawrence Berkeley National Laboratory"/>
            <person name="Steindorff A."/>
            <person name="Hensen N."/>
            <person name="Bonometti L."/>
            <person name="Westerberg I."/>
            <person name="Brannstrom I.O."/>
            <person name="Guillou S."/>
            <person name="Cros-Aarteil S."/>
            <person name="Calhoun S."/>
            <person name="Haridas S."/>
            <person name="Kuo A."/>
            <person name="Mondo S."/>
            <person name="Pangilinan J."/>
            <person name="Riley R."/>
            <person name="Labutti K."/>
            <person name="Andreopoulos B."/>
            <person name="Lipzen A."/>
            <person name="Chen C."/>
            <person name="Yanf M."/>
            <person name="Daum C."/>
            <person name="Ng V."/>
            <person name="Clum A."/>
            <person name="Ohm R."/>
            <person name="Martin F."/>
            <person name="Silar P."/>
            <person name="Natvig D."/>
            <person name="Lalanne C."/>
            <person name="Gautier V."/>
            <person name="Ament-Velasquez S.L."/>
            <person name="Kruys A."/>
            <person name="Hutchinson M.I."/>
            <person name="Powell A.J."/>
            <person name="Barry K."/>
            <person name="Miller A.N."/>
            <person name="Grigoriev I.V."/>
            <person name="Debuchy R."/>
            <person name="Gladieux P."/>
            <person name="Thoren M.H."/>
            <person name="Johannesson H."/>
        </authorList>
    </citation>
    <scope>NUCLEOTIDE SEQUENCE</scope>
    <source>
        <strain evidence="1">PSN243</strain>
    </source>
</reference>
<dbReference type="Proteomes" id="UP001321760">
    <property type="component" value="Unassembled WGS sequence"/>
</dbReference>
<accession>A0AAV9GQQ7</accession>
<comment type="caution">
    <text evidence="1">The sequence shown here is derived from an EMBL/GenBank/DDBJ whole genome shotgun (WGS) entry which is preliminary data.</text>
</comment>
<evidence type="ECO:0000313" key="2">
    <source>
        <dbReference type="Proteomes" id="UP001321760"/>
    </source>
</evidence>
<gene>
    <name evidence="1" type="ORF">QBC34DRAFT_424718</name>
</gene>
<reference evidence="1" key="1">
    <citation type="journal article" date="2023" name="Mol. Phylogenet. Evol.">
        <title>Genome-scale phylogeny and comparative genomics of the fungal order Sordariales.</title>
        <authorList>
            <person name="Hensen N."/>
            <person name="Bonometti L."/>
            <person name="Westerberg I."/>
            <person name="Brannstrom I.O."/>
            <person name="Guillou S."/>
            <person name="Cros-Aarteil S."/>
            <person name="Calhoun S."/>
            <person name="Haridas S."/>
            <person name="Kuo A."/>
            <person name="Mondo S."/>
            <person name="Pangilinan J."/>
            <person name="Riley R."/>
            <person name="LaButti K."/>
            <person name="Andreopoulos B."/>
            <person name="Lipzen A."/>
            <person name="Chen C."/>
            <person name="Yan M."/>
            <person name="Daum C."/>
            <person name="Ng V."/>
            <person name="Clum A."/>
            <person name="Steindorff A."/>
            <person name="Ohm R.A."/>
            <person name="Martin F."/>
            <person name="Silar P."/>
            <person name="Natvig D.O."/>
            <person name="Lalanne C."/>
            <person name="Gautier V."/>
            <person name="Ament-Velasquez S.L."/>
            <person name="Kruys A."/>
            <person name="Hutchinson M.I."/>
            <person name="Powell A.J."/>
            <person name="Barry K."/>
            <person name="Miller A.N."/>
            <person name="Grigoriev I.V."/>
            <person name="Debuchy R."/>
            <person name="Gladieux P."/>
            <person name="Hiltunen Thoren M."/>
            <person name="Johannesson H."/>
        </authorList>
    </citation>
    <scope>NUCLEOTIDE SEQUENCE</scope>
    <source>
        <strain evidence="1">PSN243</strain>
    </source>
</reference>